<evidence type="ECO:0000256" key="7">
    <source>
        <dbReference type="ARBA" id="ARBA00048666"/>
    </source>
</evidence>
<gene>
    <name evidence="9" type="ORF">MCOR_28458</name>
</gene>
<dbReference type="GO" id="GO:0005886">
    <property type="term" value="C:plasma membrane"/>
    <property type="evidence" value="ECO:0007669"/>
    <property type="project" value="TreeGrafter"/>
</dbReference>
<dbReference type="PROSITE" id="PS00455">
    <property type="entry name" value="AMP_BINDING"/>
    <property type="match status" value="1"/>
</dbReference>
<dbReference type="Gene3D" id="3.40.50.12780">
    <property type="entry name" value="N-terminal domain of ligase-like"/>
    <property type="match status" value="1"/>
</dbReference>
<evidence type="ECO:0000313" key="10">
    <source>
        <dbReference type="Proteomes" id="UP000507470"/>
    </source>
</evidence>
<evidence type="ECO:0000256" key="4">
    <source>
        <dbReference type="ARBA" id="ARBA00026121"/>
    </source>
</evidence>
<evidence type="ECO:0000313" key="9">
    <source>
        <dbReference type="EMBL" id="CAC5393609.1"/>
    </source>
</evidence>
<evidence type="ECO:0000256" key="5">
    <source>
        <dbReference type="ARBA" id="ARBA00036527"/>
    </source>
</evidence>
<keyword evidence="3" id="KW-0443">Lipid metabolism</keyword>
<evidence type="ECO:0000256" key="1">
    <source>
        <dbReference type="ARBA" id="ARBA00006432"/>
    </source>
</evidence>
<dbReference type="InterPro" id="IPR042099">
    <property type="entry name" value="ANL_N_sf"/>
</dbReference>
<dbReference type="PANTHER" id="PTHR43107:SF22">
    <property type="entry name" value="VERY LONG-CHAIN ACYL-COA SYNTHETASE"/>
    <property type="match status" value="1"/>
</dbReference>
<dbReference type="AlphaFoldDB" id="A0A6J8CEG6"/>
<organism evidence="9 10">
    <name type="scientific">Mytilus coruscus</name>
    <name type="common">Sea mussel</name>
    <dbReference type="NCBI Taxonomy" id="42192"/>
    <lineage>
        <taxon>Eukaryota</taxon>
        <taxon>Metazoa</taxon>
        <taxon>Spiralia</taxon>
        <taxon>Lophotrochozoa</taxon>
        <taxon>Mollusca</taxon>
        <taxon>Bivalvia</taxon>
        <taxon>Autobranchia</taxon>
        <taxon>Pteriomorphia</taxon>
        <taxon>Mytilida</taxon>
        <taxon>Mytiloidea</taxon>
        <taxon>Mytilidae</taxon>
        <taxon>Mytilinae</taxon>
        <taxon>Mytilus</taxon>
    </lineage>
</organism>
<dbReference type="SUPFAM" id="SSF56801">
    <property type="entry name" value="Acetyl-CoA synthetase-like"/>
    <property type="match status" value="1"/>
</dbReference>
<dbReference type="FunFam" id="3.30.300.30:FF:000002">
    <property type="entry name" value="Long-chain fatty acid transport protein 1"/>
    <property type="match status" value="1"/>
</dbReference>
<dbReference type="InterPro" id="IPR000873">
    <property type="entry name" value="AMP-dep_synth/lig_dom"/>
</dbReference>
<dbReference type="PANTHER" id="PTHR43107">
    <property type="entry name" value="LONG-CHAIN FATTY ACID TRANSPORT PROTEIN"/>
    <property type="match status" value="1"/>
</dbReference>
<protein>
    <recommendedName>
        <fullName evidence="4">long-chain-fatty-acid--CoA ligase</fullName>
        <ecNumber evidence="4">6.2.1.3</ecNumber>
    </recommendedName>
    <alternativeName>
        <fullName evidence="6">Long-chain-fatty-acid--CoA ligase</fullName>
    </alternativeName>
</protein>
<keyword evidence="10" id="KW-1185">Reference proteome</keyword>
<name>A0A6J8CEG6_MYTCO</name>
<dbReference type="Proteomes" id="UP000507470">
    <property type="component" value="Unassembled WGS sequence"/>
</dbReference>
<proteinExistence type="inferred from homology"/>
<dbReference type="InterPro" id="IPR020845">
    <property type="entry name" value="AMP-binding_CS"/>
</dbReference>
<reference evidence="9 10" key="1">
    <citation type="submission" date="2020-06" db="EMBL/GenBank/DDBJ databases">
        <authorList>
            <person name="Li R."/>
            <person name="Bekaert M."/>
        </authorList>
    </citation>
    <scope>NUCLEOTIDE SEQUENCE [LARGE SCALE GENOMIC DNA]</scope>
    <source>
        <strain evidence="10">wild</strain>
    </source>
</reference>
<dbReference type="SMR" id="A0A6J8CEG6"/>
<feature type="domain" description="AMP-dependent synthetase/ligase" evidence="8">
    <location>
        <begin position="61"/>
        <end position="385"/>
    </location>
</feature>
<comment type="catalytic activity">
    <reaction evidence="5">
        <text>a very long-chain fatty acid + ATP + CoA = a very long-chain fatty acyl-CoA + AMP + diphosphate</text>
        <dbReference type="Rhea" id="RHEA:54536"/>
        <dbReference type="ChEBI" id="CHEBI:30616"/>
        <dbReference type="ChEBI" id="CHEBI:33019"/>
        <dbReference type="ChEBI" id="CHEBI:57287"/>
        <dbReference type="ChEBI" id="CHEBI:58950"/>
        <dbReference type="ChEBI" id="CHEBI:138261"/>
        <dbReference type="ChEBI" id="CHEBI:456215"/>
    </reaction>
    <physiologicalReaction direction="left-to-right" evidence="5">
        <dbReference type="Rhea" id="RHEA:54537"/>
    </physiologicalReaction>
</comment>
<dbReference type="EMBL" id="CACVKT020005205">
    <property type="protein sequence ID" value="CAC5393609.1"/>
    <property type="molecule type" value="Genomic_DNA"/>
</dbReference>
<dbReference type="Pfam" id="PF00501">
    <property type="entry name" value="AMP-binding"/>
    <property type="match status" value="1"/>
</dbReference>
<dbReference type="GO" id="GO:0004467">
    <property type="term" value="F:long-chain fatty acid-CoA ligase activity"/>
    <property type="evidence" value="ECO:0007669"/>
    <property type="project" value="UniProtKB-EC"/>
</dbReference>
<comment type="catalytic activity">
    <reaction evidence="7">
        <text>tetracosanoate + ATP + CoA = tetracosanoyl-CoA + AMP + diphosphate</text>
        <dbReference type="Rhea" id="RHEA:33639"/>
        <dbReference type="ChEBI" id="CHEBI:30616"/>
        <dbReference type="ChEBI" id="CHEBI:31014"/>
        <dbReference type="ChEBI" id="CHEBI:33019"/>
        <dbReference type="ChEBI" id="CHEBI:57287"/>
        <dbReference type="ChEBI" id="CHEBI:65052"/>
        <dbReference type="ChEBI" id="CHEBI:456215"/>
    </reaction>
    <physiologicalReaction direction="left-to-right" evidence="7">
        <dbReference type="Rhea" id="RHEA:33640"/>
    </physiologicalReaction>
</comment>
<dbReference type="Gene3D" id="3.30.300.30">
    <property type="match status" value="1"/>
</dbReference>
<sequence>MSTTREKSVLAAFGMTGLSLVAWKTMFPWIQYDLQSMKANLKVAKYMSNITNSKGFVIDSFEKIVSRFPKKTYIICDDRCYTFEYVNSQACKVANIVMQWDLNRSDAVAIFVHNSAEYIWTFLGLLKIGFPVTLLNINVRGKSLSNAIQQTDTKAIIVGQGEDLYLAINEIRNEINIPVYVMGMVSENLQHNYQSWDLLMMTSSPAEISQVFRSHIDMHTISCYILTSGTTGLPKAVRIPHFKLASCHKLMRVLDLQPEDVLYTVLPFYHVAGISGWLSGTEIGNTVVIRKKFSAHHFWDDCRKYHVTVVQYIGELCRYMLALPENPKDGTNDIKCFIGNGLRQDIWLQLQKRFKIPKFVEIFGATEATGGLINVCNRPGAVGRISPLMNKLDPAPKYLVKYDVVTANPLRNKLGRCMEVQIGEPGILICGIPPSYQVEKGLYKGNMEMTEEKIVRNVFKEGDAYFNFGDSLVLDKDYFAYFHDRVGDTFRWKGENVSTTEVSNIISQLPFILDANVYGVSVPGHDGKAGMVSLTLMGNIELTTEKLQEIYTHCEKKLPRYARPLVLRIEKDMRTTSTYKQHKVTLMKEGFDPNVVSDPMFYLSAKANTYLPLNSTNHHHMIQAKL</sequence>
<dbReference type="EC" id="6.2.1.3" evidence="4"/>
<keyword evidence="3" id="KW-0276">Fatty acid metabolism</keyword>
<comment type="similarity">
    <text evidence="1">Belongs to the ATP-dependent AMP-binding enzyme family.</text>
</comment>
<dbReference type="GO" id="GO:0005324">
    <property type="term" value="F:long-chain fatty acid transmembrane transporter activity"/>
    <property type="evidence" value="ECO:0007669"/>
    <property type="project" value="TreeGrafter"/>
</dbReference>
<dbReference type="OrthoDB" id="288590at2759"/>
<evidence type="ECO:0000256" key="2">
    <source>
        <dbReference type="ARBA" id="ARBA00022598"/>
    </source>
</evidence>
<dbReference type="GO" id="GO:0044539">
    <property type="term" value="P:long-chain fatty acid import into cell"/>
    <property type="evidence" value="ECO:0007669"/>
    <property type="project" value="TreeGrafter"/>
</dbReference>
<evidence type="ECO:0000259" key="8">
    <source>
        <dbReference type="Pfam" id="PF00501"/>
    </source>
</evidence>
<evidence type="ECO:0000256" key="6">
    <source>
        <dbReference type="ARBA" id="ARBA00041297"/>
    </source>
</evidence>
<evidence type="ECO:0000256" key="3">
    <source>
        <dbReference type="ARBA" id="ARBA00022832"/>
    </source>
</evidence>
<dbReference type="InterPro" id="IPR045851">
    <property type="entry name" value="AMP-bd_C_sf"/>
</dbReference>
<accession>A0A6J8CEG6</accession>
<dbReference type="GO" id="GO:0005789">
    <property type="term" value="C:endoplasmic reticulum membrane"/>
    <property type="evidence" value="ECO:0007669"/>
    <property type="project" value="TreeGrafter"/>
</dbReference>
<keyword evidence="2 9" id="KW-0436">Ligase</keyword>